<reference evidence="1 2" key="1">
    <citation type="submission" date="2020-06" db="EMBL/GenBank/DDBJ databases">
        <authorList>
            <person name="Li R."/>
            <person name="Bekaert M."/>
        </authorList>
    </citation>
    <scope>NUCLEOTIDE SEQUENCE [LARGE SCALE GENOMIC DNA]</scope>
    <source>
        <strain evidence="2">wild</strain>
    </source>
</reference>
<dbReference type="PANTHER" id="PTHR47331">
    <property type="entry name" value="PHD-TYPE DOMAIN-CONTAINING PROTEIN"/>
    <property type="match status" value="1"/>
</dbReference>
<accession>A0A6J8EGK7</accession>
<dbReference type="InterPro" id="IPR005312">
    <property type="entry name" value="DUF1759"/>
</dbReference>
<protein>
    <submittedName>
        <fullName evidence="1">Uncharacterized protein</fullName>
    </submittedName>
</protein>
<dbReference type="AlphaFoldDB" id="A0A6J8EGK7"/>
<dbReference type="EMBL" id="CACVKT020008890">
    <property type="protein sequence ID" value="CAC5418241.1"/>
    <property type="molecule type" value="Genomic_DNA"/>
</dbReference>
<dbReference type="OrthoDB" id="10068075at2759"/>
<dbReference type="Proteomes" id="UP000507470">
    <property type="component" value="Unassembled WGS sequence"/>
</dbReference>
<sequence>MDKEASETSEEQIEMEEAIDKASVEMENVVTKRNFYRKKGYLYEKKTIDDKFDAIKRLYQNNNSEAIIAIVKNLKQPMPEIKKFSGHPLEFRKFVRQFTVKIVQNSDNEDEKMNYLEQYTFGEAHKVVSGFSHLSGEYAYQAAMEQLEERYGNCEVIANAFIKKALDWPILKAGDSKGLDEFSLFLIECKNTT</sequence>
<organism evidence="1 2">
    <name type="scientific">Mytilus coruscus</name>
    <name type="common">Sea mussel</name>
    <dbReference type="NCBI Taxonomy" id="42192"/>
    <lineage>
        <taxon>Eukaryota</taxon>
        <taxon>Metazoa</taxon>
        <taxon>Spiralia</taxon>
        <taxon>Lophotrochozoa</taxon>
        <taxon>Mollusca</taxon>
        <taxon>Bivalvia</taxon>
        <taxon>Autobranchia</taxon>
        <taxon>Pteriomorphia</taxon>
        <taxon>Mytilida</taxon>
        <taxon>Mytiloidea</taxon>
        <taxon>Mytilidae</taxon>
        <taxon>Mytilinae</taxon>
        <taxon>Mytilus</taxon>
    </lineage>
</organism>
<dbReference type="Pfam" id="PF03564">
    <property type="entry name" value="DUF1759"/>
    <property type="match status" value="1"/>
</dbReference>
<evidence type="ECO:0000313" key="2">
    <source>
        <dbReference type="Proteomes" id="UP000507470"/>
    </source>
</evidence>
<gene>
    <name evidence="1" type="ORF">MCOR_50693</name>
</gene>
<proteinExistence type="predicted"/>
<evidence type="ECO:0000313" key="1">
    <source>
        <dbReference type="EMBL" id="CAC5418241.1"/>
    </source>
</evidence>
<keyword evidence="2" id="KW-1185">Reference proteome</keyword>
<name>A0A6J8EGK7_MYTCO</name>